<name>A0A2W0H6G9_9BACI</name>
<evidence type="ECO:0000313" key="8">
    <source>
        <dbReference type="Proteomes" id="UP000248066"/>
    </source>
</evidence>
<dbReference type="Proteomes" id="UP000248066">
    <property type="component" value="Unassembled WGS sequence"/>
</dbReference>
<evidence type="ECO:0008006" key="9">
    <source>
        <dbReference type="Google" id="ProtNLM"/>
    </source>
</evidence>
<feature type="transmembrane region" description="Helical" evidence="6">
    <location>
        <begin position="303"/>
        <end position="327"/>
    </location>
</feature>
<dbReference type="InterPro" id="IPR050833">
    <property type="entry name" value="Poly_Biosynth_Transport"/>
</dbReference>
<feature type="transmembrane region" description="Helical" evidence="6">
    <location>
        <begin position="368"/>
        <end position="391"/>
    </location>
</feature>
<dbReference type="Pfam" id="PF13440">
    <property type="entry name" value="Polysacc_synt_3"/>
    <property type="match status" value="1"/>
</dbReference>
<feature type="transmembrane region" description="Helical" evidence="6">
    <location>
        <begin position="339"/>
        <end position="356"/>
    </location>
</feature>
<dbReference type="EMBL" id="PDOF01000002">
    <property type="protein sequence ID" value="PYZ96717.1"/>
    <property type="molecule type" value="Genomic_DNA"/>
</dbReference>
<feature type="transmembrane region" description="Helical" evidence="6">
    <location>
        <begin position="83"/>
        <end position="106"/>
    </location>
</feature>
<evidence type="ECO:0000313" key="7">
    <source>
        <dbReference type="EMBL" id="PYZ96717.1"/>
    </source>
</evidence>
<dbReference type="PANTHER" id="PTHR30250">
    <property type="entry name" value="PST FAMILY PREDICTED COLANIC ACID TRANSPORTER"/>
    <property type="match status" value="1"/>
</dbReference>
<comment type="caution">
    <text evidence="7">The sequence shown here is derived from an EMBL/GenBank/DDBJ whole genome shotgun (WGS) entry which is preliminary data.</text>
</comment>
<evidence type="ECO:0000256" key="3">
    <source>
        <dbReference type="ARBA" id="ARBA00022692"/>
    </source>
</evidence>
<evidence type="ECO:0000256" key="4">
    <source>
        <dbReference type="ARBA" id="ARBA00022989"/>
    </source>
</evidence>
<keyword evidence="4 6" id="KW-1133">Transmembrane helix</keyword>
<sequence length="436" mass="48345">MKQLQKWKKNKFVRNVLVLFSGTALAQVITIAAVPILTRLYSPDAFGTLSIYTSIVAILTIFMTMKYEYAIVTARNEREAISVVYLTLWILIAATALLYILIYVAGDMFLSVFQIDELGTILWLVPLSLVFFGAIAILKYWMNRHESYKVLSYTNVANNGSRAAVQIGLGLQTASTMGLVAGQMFGNFLNAALLWWKAVRTTGLNTVHRPSIHEIRTAAVTFSQYPKFNAPNTLVNNLANNSPPFVLAYFFGPAIVGLYYLSVRLIKTPVNIFAQSLGQVFLKKATTIHQDGRSLYPAYRKMTAVLFAAGIAPVLALIVISPPLFTFVLGVEWTGAGEIARWVIIWHFFIYLREPALKVILIKGWQKFLLIVNAVFVTAGLVSLVLGGLFLGALETVIVYSLIGAVSNIVVIAATFLLLHTEHRSKKEDAPYDQHS</sequence>
<keyword evidence="2" id="KW-1003">Cell membrane</keyword>
<accession>A0A2W0H6G9</accession>
<protein>
    <recommendedName>
        <fullName evidence="9">Lipopolysaccharide biosynthesis protein</fullName>
    </recommendedName>
</protein>
<gene>
    <name evidence="7" type="ORF">CR205_13565</name>
</gene>
<dbReference type="PANTHER" id="PTHR30250:SF28">
    <property type="entry name" value="POLYSACCHARIDE BIOSYNTHESIS PROTEIN"/>
    <property type="match status" value="1"/>
</dbReference>
<comment type="subcellular location">
    <subcellularLocation>
        <location evidence="1">Cell membrane</location>
        <topology evidence="1">Multi-pass membrane protein</topology>
    </subcellularLocation>
</comment>
<organism evidence="7 8">
    <name type="scientific">Alteribacter lacisalsi</name>
    <dbReference type="NCBI Taxonomy" id="2045244"/>
    <lineage>
        <taxon>Bacteria</taxon>
        <taxon>Bacillati</taxon>
        <taxon>Bacillota</taxon>
        <taxon>Bacilli</taxon>
        <taxon>Bacillales</taxon>
        <taxon>Bacillaceae</taxon>
        <taxon>Alteribacter</taxon>
    </lineage>
</organism>
<feature type="transmembrane region" description="Helical" evidence="6">
    <location>
        <begin position="163"/>
        <end position="185"/>
    </location>
</feature>
<feature type="transmembrane region" description="Helical" evidence="6">
    <location>
        <begin position="121"/>
        <end position="142"/>
    </location>
</feature>
<dbReference type="RefSeq" id="WP_110520655.1">
    <property type="nucleotide sequence ID" value="NZ_PDOF01000002.1"/>
</dbReference>
<reference evidence="7 8" key="1">
    <citation type="submission" date="2017-10" db="EMBL/GenBank/DDBJ databases">
        <title>Bacillus sp. nov., a halophilic bacterium isolated from a Yangshapao Lake.</title>
        <authorList>
            <person name="Wang H."/>
        </authorList>
    </citation>
    <scope>NUCLEOTIDE SEQUENCE [LARGE SCALE GENOMIC DNA]</scope>
    <source>
        <strain evidence="7 8">YSP-3</strain>
    </source>
</reference>
<dbReference type="AlphaFoldDB" id="A0A2W0H6G9"/>
<dbReference type="GO" id="GO:0005886">
    <property type="term" value="C:plasma membrane"/>
    <property type="evidence" value="ECO:0007669"/>
    <property type="project" value="UniProtKB-SubCell"/>
</dbReference>
<evidence type="ECO:0000256" key="6">
    <source>
        <dbReference type="SAM" id="Phobius"/>
    </source>
</evidence>
<feature type="transmembrane region" description="Helical" evidence="6">
    <location>
        <begin position="12"/>
        <end position="37"/>
    </location>
</feature>
<feature type="transmembrane region" description="Helical" evidence="6">
    <location>
        <begin position="49"/>
        <end position="71"/>
    </location>
</feature>
<keyword evidence="8" id="KW-1185">Reference proteome</keyword>
<evidence type="ECO:0000256" key="5">
    <source>
        <dbReference type="ARBA" id="ARBA00023136"/>
    </source>
</evidence>
<keyword evidence="3 6" id="KW-0812">Transmembrane</keyword>
<evidence type="ECO:0000256" key="2">
    <source>
        <dbReference type="ARBA" id="ARBA00022475"/>
    </source>
</evidence>
<keyword evidence="5 6" id="KW-0472">Membrane</keyword>
<dbReference type="OrthoDB" id="109075at2"/>
<evidence type="ECO:0000256" key="1">
    <source>
        <dbReference type="ARBA" id="ARBA00004651"/>
    </source>
</evidence>
<feature type="transmembrane region" description="Helical" evidence="6">
    <location>
        <begin position="397"/>
        <end position="419"/>
    </location>
</feature>
<proteinExistence type="predicted"/>
<feature type="transmembrane region" description="Helical" evidence="6">
    <location>
        <begin position="245"/>
        <end position="263"/>
    </location>
</feature>